<name>A0ABT3I4A6_9FLAO</name>
<protein>
    <submittedName>
        <fullName evidence="1">DUF3575 domain-containing protein</fullName>
    </submittedName>
</protein>
<comment type="caution">
    <text evidence="1">The sequence shown here is derived from an EMBL/GenBank/DDBJ whole genome shotgun (WGS) entry which is preliminary data.</text>
</comment>
<dbReference type="InterPro" id="IPR021958">
    <property type="entry name" value="DUF3575"/>
</dbReference>
<evidence type="ECO:0000313" key="1">
    <source>
        <dbReference type="EMBL" id="MCW3170799.1"/>
    </source>
</evidence>
<gene>
    <name evidence="1" type="ORF">OMO38_19895</name>
</gene>
<organism evidence="1 2">
    <name type="scientific">Chryseobacterium kimseyorum</name>
    <dbReference type="NCBI Taxonomy" id="2984028"/>
    <lineage>
        <taxon>Bacteria</taxon>
        <taxon>Pseudomonadati</taxon>
        <taxon>Bacteroidota</taxon>
        <taxon>Flavobacteriia</taxon>
        <taxon>Flavobacteriales</taxon>
        <taxon>Weeksellaceae</taxon>
        <taxon>Chryseobacterium group</taxon>
        <taxon>Chryseobacterium</taxon>
    </lineage>
</organism>
<evidence type="ECO:0000313" key="2">
    <source>
        <dbReference type="Proteomes" id="UP001163731"/>
    </source>
</evidence>
<dbReference type="Proteomes" id="UP001163731">
    <property type="component" value="Unassembled WGS sequence"/>
</dbReference>
<sequence>MKYTMQLFSKMTFITATSFFLKIHAQTEIKANALFLPLGMINLAVEKSLNSKFSLQAEGFISPWKSFGGKNLQIYMGTLEGRYYFKEVMKGWYVGAYGSIAAYNLQKWNYLKAEPVLDDEDHPQLSGDGTVRLTERYQKGLALIIGVSGGYHFTVTERLGLDVYAGIGTSQSIYKGYFKDNDQRYDKASNWNKSGEVIPTRGGLMLTYKFN</sequence>
<keyword evidence="2" id="KW-1185">Reference proteome</keyword>
<dbReference type="Pfam" id="PF12099">
    <property type="entry name" value="DUF3575"/>
    <property type="match status" value="1"/>
</dbReference>
<reference evidence="1" key="1">
    <citation type="submission" date="2022-10" db="EMBL/GenBank/DDBJ databases">
        <title>Chryseobacterium babae sp. nov. isolated from the gut of the beetle Oryctes rhinoceros, and Chryseobacterium kimseyorum sp. nov., isolated from a stick insect rearing cage.</title>
        <authorList>
            <person name="Shelomi M."/>
            <person name="Han C.-J."/>
            <person name="Chen W.-M."/>
            <person name="Chen H.-K."/>
            <person name="Liaw S.-J."/>
            <person name="Muhle E."/>
            <person name="Clermont D."/>
        </authorList>
    </citation>
    <scope>NUCLEOTIDE SEQUENCE</scope>
    <source>
        <strain evidence="1">09-1422</strain>
    </source>
</reference>
<proteinExistence type="predicted"/>
<dbReference type="EMBL" id="JAPDHW010000030">
    <property type="protein sequence ID" value="MCW3170799.1"/>
    <property type="molecule type" value="Genomic_DNA"/>
</dbReference>
<accession>A0ABT3I4A6</accession>